<dbReference type="EMBL" id="MZ501267">
    <property type="protein sequence ID" value="QZA70524.1"/>
    <property type="molecule type" value="Genomic_DNA"/>
</dbReference>
<reference evidence="1" key="1">
    <citation type="submission" date="2021-07" db="EMBL/GenBank/DDBJ databases">
        <authorList>
            <person name="Roth S.J."/>
            <person name="Krukonis G.P."/>
            <person name="Delesalle V.A."/>
        </authorList>
    </citation>
    <scope>NUCLEOTIDE SEQUENCE</scope>
</reference>
<name>A0AAE7X1D9_9CAUD</name>
<dbReference type="Proteomes" id="UP000827517">
    <property type="component" value="Segment"/>
</dbReference>
<evidence type="ECO:0000313" key="2">
    <source>
        <dbReference type="Proteomes" id="UP000827517"/>
    </source>
</evidence>
<keyword evidence="2" id="KW-1185">Reference proteome</keyword>
<dbReference type="RefSeq" id="YP_010667792.1">
    <property type="nucleotide sequence ID" value="NC_070952.1"/>
</dbReference>
<organism evidence="1 2">
    <name type="scientific">Erwinia phage AH04</name>
    <dbReference type="NCBI Taxonomy" id="2869569"/>
    <lineage>
        <taxon>Viruses</taxon>
        <taxon>Duplodnaviria</taxon>
        <taxon>Heunggongvirae</taxon>
        <taxon>Uroviricota</taxon>
        <taxon>Caudoviricetes</taxon>
        <taxon>Chimalliviridae</taxon>
        <taxon>Meadowvirus</taxon>
        <taxon>Meadowvirus AH04</taxon>
    </lineage>
</organism>
<proteinExistence type="predicted"/>
<protein>
    <submittedName>
        <fullName evidence="1">Uncharacterized protein</fullName>
    </submittedName>
</protein>
<evidence type="ECO:0000313" key="1">
    <source>
        <dbReference type="EMBL" id="QZA70524.1"/>
    </source>
</evidence>
<dbReference type="GeneID" id="77944174"/>
<dbReference type="KEGG" id="vg:77944174"/>
<sequence length="186" mass="20927">MTVITKLIVEQAARSITSFMSNITPETKKGNHPILLTGGVEVEVELKAGLENKLVLIAKVGNCIVYRDKVTYEQLWNIKNNAEVLYDALFFRTLEALYDNALIADFSLMKLISAVSNQKVNETKLELPAGFTVELKKDGILIFNADKKHIELQEFKNNDYPLSPALCISKTIVVYMVAENFKPFII</sequence>
<gene>
    <name evidence="1" type="primary">38</name>
    <name evidence="1" type="ORF">AH04_38</name>
</gene>
<accession>A0AAE7X1D9</accession>